<keyword evidence="1 4" id="KW-0238">DNA-binding</keyword>
<dbReference type="PROSITE" id="PS50071">
    <property type="entry name" value="HOMEOBOX_2"/>
    <property type="match status" value="1"/>
</dbReference>
<keyword evidence="9" id="KW-1185">Reference proteome</keyword>
<dbReference type="GO" id="GO:0000981">
    <property type="term" value="F:DNA-binding transcription factor activity, RNA polymerase II-specific"/>
    <property type="evidence" value="ECO:0007669"/>
    <property type="project" value="InterPro"/>
</dbReference>
<feature type="compositionally biased region" description="Basic and acidic residues" evidence="6">
    <location>
        <begin position="229"/>
        <end position="243"/>
    </location>
</feature>
<sequence>MVVSNTNAEEIAVLQELIHNSRSIQATSRTTSQFDALSNHASSSSLTFPPLPDLVSHLQTVGLSDRATSKIVYAFQTGCFQLQTLHLAALSKMLANSAAEHGKALEAYVFESYMQKLVALRKDILVYAKREHEKLPSKPNSTPNKPWFNHDYVPALEKYFEYNAYPSAADRALMARKSMMTNRQIEVWFQNHRNRARKDGKPLARLHSSEPLPSDVSFDSLDATMGDLIRPESERREIEQQRESEDDESGGIEALVFSLGLDSSSPTDSVDGEHGSPKLTQQLPQPQTNPLNAPAPPFAYPAPYVPQAQSFLDAPTQHPSLTFPKPQWARQPANTRINLPLARRDIDHLTDLFVRLTVRESVKKQGRRRTAAMPQSSSPTASQRRWMSTAATCAITTILCPGRHPAFIPSVAPVSLRGTRKSPSPSLQYHFQSCMSSPGAGPSKPSTLPQRQAQAAACVSPKALALTTAPRRRRKSPQLPHRVPACPPVSHPSPQSQAQSGNLPQPSLHPHASPSRATSSAPSSSSASSRVSSSSSSASSPPRTPNSSTVSLPTSYTDDASKSSTNGSSTPSVFGSRDIADIFGDAASAFTTSGDPNVGVLGPSGFGLLDMALASNVFDFNLNIPQTQSSLQAR</sequence>
<feature type="region of interest" description="Disordered" evidence="6">
    <location>
        <begin position="464"/>
        <end position="574"/>
    </location>
</feature>
<dbReference type="InterPro" id="IPR017970">
    <property type="entry name" value="Homeobox_CS"/>
</dbReference>
<organism evidence="8 9">
    <name type="scientific">Pleurotus eryngii</name>
    <name type="common">Boletus of the steppes</name>
    <dbReference type="NCBI Taxonomy" id="5323"/>
    <lineage>
        <taxon>Eukaryota</taxon>
        <taxon>Fungi</taxon>
        <taxon>Dikarya</taxon>
        <taxon>Basidiomycota</taxon>
        <taxon>Agaricomycotina</taxon>
        <taxon>Agaricomycetes</taxon>
        <taxon>Agaricomycetidae</taxon>
        <taxon>Agaricales</taxon>
        <taxon>Pleurotineae</taxon>
        <taxon>Pleurotaceae</taxon>
        <taxon>Pleurotus</taxon>
    </lineage>
</organism>
<feature type="region of interest" description="Disordered" evidence="6">
    <location>
        <begin position="364"/>
        <end position="385"/>
    </location>
</feature>
<feature type="compositionally biased region" description="Low complexity" evidence="6">
    <location>
        <begin position="512"/>
        <end position="551"/>
    </location>
</feature>
<dbReference type="GO" id="GO:0005634">
    <property type="term" value="C:nucleus"/>
    <property type="evidence" value="ECO:0007669"/>
    <property type="project" value="UniProtKB-SubCell"/>
</dbReference>
<evidence type="ECO:0000259" key="7">
    <source>
        <dbReference type="PROSITE" id="PS50071"/>
    </source>
</evidence>
<dbReference type="GO" id="GO:0003677">
    <property type="term" value="F:DNA binding"/>
    <property type="evidence" value="ECO:0007669"/>
    <property type="project" value="UniProtKB-UniRule"/>
</dbReference>
<keyword evidence="2 4" id="KW-0371">Homeobox</keyword>
<reference evidence="8" key="1">
    <citation type="submission" date="2020-11" db="EMBL/GenBank/DDBJ databases">
        <authorList>
            <consortium name="DOE Joint Genome Institute"/>
            <person name="Ahrendt S."/>
            <person name="Riley R."/>
            <person name="Andreopoulos W."/>
            <person name="Labutti K."/>
            <person name="Pangilinan J."/>
            <person name="Ruiz-Duenas F.J."/>
            <person name="Barrasa J.M."/>
            <person name="Sanchez-Garcia M."/>
            <person name="Camarero S."/>
            <person name="Miyauchi S."/>
            <person name="Serrano A."/>
            <person name="Linde D."/>
            <person name="Babiker R."/>
            <person name="Drula E."/>
            <person name="Ayuso-Fernandez I."/>
            <person name="Pacheco R."/>
            <person name="Padilla G."/>
            <person name="Ferreira P."/>
            <person name="Barriuso J."/>
            <person name="Kellner H."/>
            <person name="Castanera R."/>
            <person name="Alfaro M."/>
            <person name="Ramirez L."/>
            <person name="Pisabarro A.G."/>
            <person name="Kuo A."/>
            <person name="Tritt A."/>
            <person name="Lipzen A."/>
            <person name="He G."/>
            <person name="Yan M."/>
            <person name="Ng V."/>
            <person name="Cullen D."/>
            <person name="Martin F."/>
            <person name="Rosso M.-N."/>
            <person name="Henrissat B."/>
            <person name="Hibbett D."/>
            <person name="Martinez A.T."/>
            <person name="Grigoriev I.V."/>
        </authorList>
    </citation>
    <scope>NUCLEOTIDE SEQUENCE</scope>
    <source>
        <strain evidence="8">ATCC 90797</strain>
    </source>
</reference>
<proteinExistence type="predicted"/>
<dbReference type="Gene3D" id="1.10.10.60">
    <property type="entry name" value="Homeodomain-like"/>
    <property type="match status" value="1"/>
</dbReference>
<dbReference type="AlphaFoldDB" id="A0A9P6ABM9"/>
<feature type="compositionally biased region" description="Low complexity" evidence="6">
    <location>
        <begin position="280"/>
        <end position="292"/>
    </location>
</feature>
<dbReference type="InterPro" id="IPR009057">
    <property type="entry name" value="Homeodomain-like_sf"/>
</dbReference>
<gene>
    <name evidence="8" type="ORF">BDN71DRAFT_37447</name>
</gene>
<evidence type="ECO:0000256" key="1">
    <source>
        <dbReference type="ARBA" id="ARBA00023125"/>
    </source>
</evidence>
<dbReference type="OrthoDB" id="6159439at2759"/>
<comment type="caution">
    <text evidence="8">The sequence shown here is derived from an EMBL/GenBank/DDBJ whole genome shotgun (WGS) entry which is preliminary data.</text>
</comment>
<dbReference type="EMBL" id="MU154521">
    <property type="protein sequence ID" value="KAF9502395.1"/>
    <property type="molecule type" value="Genomic_DNA"/>
</dbReference>
<feature type="DNA-binding region" description="Homeobox" evidence="4">
    <location>
        <begin position="141"/>
        <end position="200"/>
    </location>
</feature>
<name>A0A9P6ABM9_PLEER</name>
<keyword evidence="3 4" id="KW-0539">Nucleus</keyword>
<evidence type="ECO:0000256" key="6">
    <source>
        <dbReference type="SAM" id="MobiDB-lite"/>
    </source>
</evidence>
<evidence type="ECO:0000256" key="4">
    <source>
        <dbReference type="PROSITE-ProRule" id="PRU00108"/>
    </source>
</evidence>
<feature type="compositionally biased region" description="Polar residues" evidence="6">
    <location>
        <begin position="373"/>
        <end position="385"/>
    </location>
</feature>
<evidence type="ECO:0000256" key="3">
    <source>
        <dbReference type="ARBA" id="ARBA00023242"/>
    </source>
</evidence>
<comment type="subcellular location">
    <subcellularLocation>
        <location evidence="4 5">Nucleus</location>
    </subcellularLocation>
</comment>
<feature type="region of interest" description="Disordered" evidence="6">
    <location>
        <begin position="228"/>
        <end position="251"/>
    </location>
</feature>
<evidence type="ECO:0000256" key="2">
    <source>
        <dbReference type="ARBA" id="ARBA00023155"/>
    </source>
</evidence>
<evidence type="ECO:0000256" key="5">
    <source>
        <dbReference type="RuleBase" id="RU000682"/>
    </source>
</evidence>
<dbReference type="InterPro" id="IPR001356">
    <property type="entry name" value="HD"/>
</dbReference>
<feature type="compositionally biased region" description="Low complexity" evidence="6">
    <location>
        <begin position="562"/>
        <end position="572"/>
    </location>
</feature>
<feature type="compositionally biased region" description="Polar residues" evidence="6">
    <location>
        <begin position="492"/>
        <end position="505"/>
    </location>
</feature>
<feature type="domain" description="Homeobox" evidence="7">
    <location>
        <begin position="139"/>
        <end position="199"/>
    </location>
</feature>
<feature type="region of interest" description="Disordered" evidence="6">
    <location>
        <begin position="263"/>
        <end position="298"/>
    </location>
</feature>
<dbReference type="PROSITE" id="PS00027">
    <property type="entry name" value="HOMEOBOX_1"/>
    <property type="match status" value="1"/>
</dbReference>
<dbReference type="CDD" id="cd00086">
    <property type="entry name" value="homeodomain"/>
    <property type="match status" value="1"/>
</dbReference>
<dbReference type="Proteomes" id="UP000807025">
    <property type="component" value="Unassembled WGS sequence"/>
</dbReference>
<dbReference type="SMART" id="SM00389">
    <property type="entry name" value="HOX"/>
    <property type="match status" value="1"/>
</dbReference>
<dbReference type="Pfam" id="PF00046">
    <property type="entry name" value="Homeodomain"/>
    <property type="match status" value="1"/>
</dbReference>
<evidence type="ECO:0000313" key="9">
    <source>
        <dbReference type="Proteomes" id="UP000807025"/>
    </source>
</evidence>
<protein>
    <recommendedName>
        <fullName evidence="7">Homeobox domain-containing protein</fullName>
    </recommendedName>
</protein>
<accession>A0A9P6ABM9</accession>
<dbReference type="SUPFAM" id="SSF46689">
    <property type="entry name" value="Homeodomain-like"/>
    <property type="match status" value="1"/>
</dbReference>
<feature type="region of interest" description="Disordered" evidence="6">
    <location>
        <begin position="416"/>
        <end position="452"/>
    </location>
</feature>
<evidence type="ECO:0000313" key="8">
    <source>
        <dbReference type="EMBL" id="KAF9502395.1"/>
    </source>
</evidence>
<feature type="compositionally biased region" description="Polar residues" evidence="6">
    <location>
        <begin position="421"/>
        <end position="436"/>
    </location>
</feature>